<dbReference type="GO" id="GO:0016020">
    <property type="term" value="C:membrane"/>
    <property type="evidence" value="ECO:0007669"/>
    <property type="project" value="InterPro"/>
</dbReference>
<keyword evidence="3" id="KW-0472">Membrane</keyword>
<keyword evidence="3" id="KW-0812">Transmembrane</keyword>
<name>A0A1N7F230_9NOCA</name>
<feature type="transmembrane region" description="Helical" evidence="3">
    <location>
        <begin position="246"/>
        <end position="265"/>
    </location>
</feature>
<keyword evidence="6" id="KW-1185">Reference proteome</keyword>
<evidence type="ECO:0000313" key="6">
    <source>
        <dbReference type="Proteomes" id="UP000186218"/>
    </source>
</evidence>
<dbReference type="PANTHER" id="PTHR12715:SF4">
    <property type="entry name" value="EAMA DOMAIN-CONTAINING PROTEIN"/>
    <property type="match status" value="1"/>
</dbReference>
<dbReference type="AlphaFoldDB" id="A0A1N7F230"/>
<dbReference type="Pfam" id="PF00892">
    <property type="entry name" value="EamA"/>
    <property type="match status" value="2"/>
</dbReference>
<feature type="region of interest" description="Disordered" evidence="2">
    <location>
        <begin position="292"/>
        <end position="317"/>
    </location>
</feature>
<dbReference type="InterPro" id="IPR037185">
    <property type="entry name" value="EmrE-like"/>
</dbReference>
<comment type="similarity">
    <text evidence="1">Belongs to the EamA transporter family.</text>
</comment>
<dbReference type="Gene3D" id="1.10.3730.20">
    <property type="match status" value="1"/>
</dbReference>
<evidence type="ECO:0000256" key="2">
    <source>
        <dbReference type="SAM" id="MobiDB-lite"/>
    </source>
</evidence>
<feature type="domain" description="EamA" evidence="4">
    <location>
        <begin position="154"/>
        <end position="287"/>
    </location>
</feature>
<dbReference type="InterPro" id="IPR000620">
    <property type="entry name" value="EamA_dom"/>
</dbReference>
<evidence type="ECO:0000259" key="4">
    <source>
        <dbReference type="Pfam" id="PF00892"/>
    </source>
</evidence>
<feature type="transmembrane region" description="Helical" evidence="3">
    <location>
        <begin position="127"/>
        <end position="147"/>
    </location>
</feature>
<dbReference type="SUPFAM" id="SSF103481">
    <property type="entry name" value="Multidrug resistance efflux transporter EmrE"/>
    <property type="match status" value="2"/>
</dbReference>
<organism evidence="5 6">
    <name type="scientific">Williamsia sterculiae</name>
    <dbReference type="NCBI Taxonomy" id="1344003"/>
    <lineage>
        <taxon>Bacteria</taxon>
        <taxon>Bacillati</taxon>
        <taxon>Actinomycetota</taxon>
        <taxon>Actinomycetes</taxon>
        <taxon>Mycobacteriales</taxon>
        <taxon>Nocardiaceae</taxon>
        <taxon>Williamsia</taxon>
    </lineage>
</organism>
<dbReference type="OrthoDB" id="3744378at2"/>
<protein>
    <submittedName>
        <fullName evidence="5">Permease of the drug/metabolite transporter (DMT) superfamily</fullName>
    </submittedName>
</protein>
<dbReference type="Proteomes" id="UP000186218">
    <property type="component" value="Unassembled WGS sequence"/>
</dbReference>
<feature type="domain" description="EamA" evidence="4">
    <location>
        <begin position="11"/>
        <end position="142"/>
    </location>
</feature>
<feature type="transmembrane region" description="Helical" evidence="3">
    <location>
        <begin position="153"/>
        <end position="171"/>
    </location>
</feature>
<evidence type="ECO:0000256" key="1">
    <source>
        <dbReference type="ARBA" id="ARBA00007362"/>
    </source>
</evidence>
<dbReference type="InterPro" id="IPR052756">
    <property type="entry name" value="Alkyne_AA_exporter"/>
</dbReference>
<feature type="transmembrane region" description="Helical" evidence="3">
    <location>
        <begin position="35"/>
        <end position="58"/>
    </location>
</feature>
<reference evidence="5 6" key="1">
    <citation type="submission" date="2017-01" db="EMBL/GenBank/DDBJ databases">
        <authorList>
            <person name="Mah S.A."/>
            <person name="Swanson W.J."/>
            <person name="Moy G.W."/>
            <person name="Vacquier V.D."/>
        </authorList>
    </citation>
    <scope>NUCLEOTIDE SEQUENCE [LARGE SCALE GENOMIC DNA]</scope>
    <source>
        <strain evidence="5 6">CPCC 203464</strain>
    </source>
</reference>
<dbReference type="STRING" id="1344003.SAMN05445060_1730"/>
<gene>
    <name evidence="5" type="ORF">SAMN05445060_1730</name>
</gene>
<dbReference type="PANTHER" id="PTHR12715">
    <property type="entry name" value="TRANSPORTER, DRUG/METABOLITE EXPORTER FAMILY"/>
    <property type="match status" value="1"/>
</dbReference>
<feature type="transmembrane region" description="Helical" evidence="3">
    <location>
        <begin position="70"/>
        <end position="91"/>
    </location>
</feature>
<keyword evidence="3" id="KW-1133">Transmembrane helix</keyword>
<feature type="transmembrane region" description="Helical" evidence="3">
    <location>
        <begin position="213"/>
        <end position="239"/>
    </location>
</feature>
<accession>A0A1N7F230</accession>
<sequence>MVRRMDASTAAVAAAVVTMLLWASSFVVIRFTGTYFSPGVMAFCRLFVGTLALAVVAVRHRSRLPRGRSLALVLIYGVLWFGAYTVLLNWAERHLDAGTASLLVNFAPIIVAVAAGLFLGEGFPRPLIVGMTTAFVGVVVIAVGGSGGGTNDLLGISLGLVTALLYAAGVLTQKAALRSVDSLTATWVGCAAGMLATVPFAPSSIGELAHAPASAVVGVIYLGVGPTAIAFTTWAFALTRTDAGKLAATSLAVPALAILLSWLTLGEVPTIYGFVGGTLCLGGVAMSRRPPRTAAPVVTDHDTDPVVRPLTPSRDLT</sequence>
<proteinExistence type="inferred from homology"/>
<feature type="transmembrane region" description="Helical" evidence="3">
    <location>
        <begin position="183"/>
        <end position="201"/>
    </location>
</feature>
<feature type="transmembrane region" description="Helical" evidence="3">
    <location>
        <begin position="97"/>
        <end position="120"/>
    </location>
</feature>
<evidence type="ECO:0000313" key="5">
    <source>
        <dbReference type="EMBL" id="SIR94366.1"/>
    </source>
</evidence>
<dbReference type="EMBL" id="FTNT01000004">
    <property type="protein sequence ID" value="SIR94366.1"/>
    <property type="molecule type" value="Genomic_DNA"/>
</dbReference>
<evidence type="ECO:0000256" key="3">
    <source>
        <dbReference type="SAM" id="Phobius"/>
    </source>
</evidence>
<feature type="transmembrane region" description="Helical" evidence="3">
    <location>
        <begin position="271"/>
        <end position="287"/>
    </location>
</feature>